<dbReference type="InterPro" id="IPR050832">
    <property type="entry name" value="Bact_Acetyltransf"/>
</dbReference>
<evidence type="ECO:0000256" key="1">
    <source>
        <dbReference type="ARBA" id="ARBA00022679"/>
    </source>
</evidence>
<feature type="domain" description="N-acetyltransferase" evidence="3">
    <location>
        <begin position="1"/>
        <end position="137"/>
    </location>
</feature>
<evidence type="ECO:0000313" key="5">
    <source>
        <dbReference type="Proteomes" id="UP000070134"/>
    </source>
</evidence>
<dbReference type="PANTHER" id="PTHR43877:SF2">
    <property type="entry name" value="AMINOALKYLPHOSPHONATE N-ACETYLTRANSFERASE-RELATED"/>
    <property type="match status" value="1"/>
</dbReference>
<dbReference type="AlphaFoldDB" id="A0A126ZVZ6"/>
<dbReference type="EMBL" id="CP014518">
    <property type="protein sequence ID" value="AMM31066.1"/>
    <property type="molecule type" value="Genomic_DNA"/>
</dbReference>
<dbReference type="Gene3D" id="3.40.630.30">
    <property type="match status" value="1"/>
</dbReference>
<accession>A0A126ZVZ6</accession>
<keyword evidence="2" id="KW-0012">Acyltransferase</keyword>
<dbReference type="CDD" id="cd04301">
    <property type="entry name" value="NAT_SF"/>
    <property type="match status" value="1"/>
</dbReference>
<reference evidence="4 5" key="1">
    <citation type="submission" date="2016-02" db="EMBL/GenBank/DDBJ databases">
        <title>Complete genome of Sinomonas atrocyanea KCTC 3377.</title>
        <authorList>
            <person name="Kim K.M."/>
        </authorList>
    </citation>
    <scope>NUCLEOTIDE SEQUENCE [LARGE SCALE GENOMIC DNA]</scope>
    <source>
        <strain evidence="4 5">KCTC 3377</strain>
    </source>
</reference>
<evidence type="ECO:0000256" key="2">
    <source>
        <dbReference type="ARBA" id="ARBA00023315"/>
    </source>
</evidence>
<dbReference type="RefSeq" id="WP_066494667.1">
    <property type="nucleotide sequence ID" value="NZ_BJMO01000031.1"/>
</dbReference>
<keyword evidence="5" id="KW-1185">Reference proteome</keyword>
<dbReference type="STRING" id="37927.SA2016_0367"/>
<dbReference type="NCBIfam" id="NF002959">
    <property type="entry name" value="PRK03624.1"/>
    <property type="match status" value="1"/>
</dbReference>
<protein>
    <submittedName>
        <fullName evidence="4">Acetyltransferase</fullName>
    </submittedName>
</protein>
<proteinExistence type="predicted"/>
<dbReference type="Proteomes" id="UP000070134">
    <property type="component" value="Chromosome"/>
</dbReference>
<dbReference type="SUPFAM" id="SSF55729">
    <property type="entry name" value="Acyl-CoA N-acyltransferases (Nat)"/>
    <property type="match status" value="1"/>
</dbReference>
<dbReference type="Pfam" id="PF00583">
    <property type="entry name" value="Acetyltransf_1"/>
    <property type="match status" value="1"/>
</dbReference>
<evidence type="ECO:0000259" key="3">
    <source>
        <dbReference type="PROSITE" id="PS51186"/>
    </source>
</evidence>
<dbReference type="InterPro" id="IPR016181">
    <property type="entry name" value="Acyl_CoA_acyltransferase"/>
</dbReference>
<dbReference type="GO" id="GO:0016747">
    <property type="term" value="F:acyltransferase activity, transferring groups other than amino-acyl groups"/>
    <property type="evidence" value="ECO:0007669"/>
    <property type="project" value="InterPro"/>
</dbReference>
<sequence length="137" mass="14935">MILRTYAEPDREAVIALWHAAGLTRPWNDPGRDIDRATSTWPELFVVAAAEEVVGTAMAGYDGHRGWVYYLAVEPGRQGEGIGRALLAEAESRLTALGCPKVMLMVRRGNEGAHGFYGGLGYSEDEVATFGKRLIPD</sequence>
<name>A0A126ZVZ6_9MICC</name>
<dbReference type="PROSITE" id="PS51186">
    <property type="entry name" value="GNAT"/>
    <property type="match status" value="1"/>
</dbReference>
<dbReference type="KEGG" id="satk:SA2016_0367"/>
<keyword evidence="1 4" id="KW-0808">Transferase</keyword>
<gene>
    <name evidence="4" type="ORF">SA2016_0367</name>
</gene>
<dbReference type="PANTHER" id="PTHR43877">
    <property type="entry name" value="AMINOALKYLPHOSPHONATE N-ACETYLTRANSFERASE-RELATED-RELATED"/>
    <property type="match status" value="1"/>
</dbReference>
<evidence type="ECO:0000313" key="4">
    <source>
        <dbReference type="EMBL" id="AMM31066.1"/>
    </source>
</evidence>
<dbReference type="InterPro" id="IPR000182">
    <property type="entry name" value="GNAT_dom"/>
</dbReference>
<organism evidence="4 5">
    <name type="scientific">Sinomonas atrocyanea</name>
    <dbReference type="NCBI Taxonomy" id="37927"/>
    <lineage>
        <taxon>Bacteria</taxon>
        <taxon>Bacillati</taxon>
        <taxon>Actinomycetota</taxon>
        <taxon>Actinomycetes</taxon>
        <taxon>Micrococcales</taxon>
        <taxon>Micrococcaceae</taxon>
        <taxon>Sinomonas</taxon>
    </lineage>
</organism>
<dbReference type="OrthoDB" id="1821130at2"/>